<comment type="caution">
    <text evidence="6">The sequence shown here is derived from an EMBL/GenBank/DDBJ whole genome shotgun (WGS) entry which is preliminary data.</text>
</comment>
<feature type="transmembrane region" description="Helical" evidence="3">
    <location>
        <begin position="205"/>
        <end position="228"/>
    </location>
</feature>
<feature type="transmembrane region" description="Helical" evidence="3">
    <location>
        <begin position="301"/>
        <end position="320"/>
    </location>
</feature>
<dbReference type="PANTHER" id="PTHR45138:SF9">
    <property type="entry name" value="DIGUANYLATE CYCLASE DGCM-RELATED"/>
    <property type="match status" value="1"/>
</dbReference>
<feature type="transmembrane region" description="Helical" evidence="3">
    <location>
        <begin position="240"/>
        <end position="260"/>
    </location>
</feature>
<keyword evidence="4" id="KW-0732">Signal</keyword>
<dbReference type="PANTHER" id="PTHR45138">
    <property type="entry name" value="REGULATORY COMPONENTS OF SENSORY TRANSDUCTION SYSTEM"/>
    <property type="match status" value="1"/>
</dbReference>
<evidence type="ECO:0000313" key="6">
    <source>
        <dbReference type="EMBL" id="MBR0552412.1"/>
    </source>
</evidence>
<dbReference type="SMART" id="SM00267">
    <property type="entry name" value="GGDEF"/>
    <property type="match status" value="1"/>
</dbReference>
<dbReference type="Proteomes" id="UP000676996">
    <property type="component" value="Unassembled WGS sequence"/>
</dbReference>
<feature type="transmembrane region" description="Helical" evidence="3">
    <location>
        <begin position="327"/>
        <end position="344"/>
    </location>
</feature>
<organism evidence="6 7">
    <name type="scientific">Stakelama marina</name>
    <dbReference type="NCBI Taxonomy" id="2826939"/>
    <lineage>
        <taxon>Bacteria</taxon>
        <taxon>Pseudomonadati</taxon>
        <taxon>Pseudomonadota</taxon>
        <taxon>Alphaproteobacteria</taxon>
        <taxon>Sphingomonadales</taxon>
        <taxon>Sphingomonadaceae</taxon>
        <taxon>Stakelama</taxon>
    </lineage>
</organism>
<dbReference type="NCBIfam" id="TIGR00254">
    <property type="entry name" value="GGDEF"/>
    <property type="match status" value="1"/>
</dbReference>
<keyword evidence="7" id="KW-1185">Reference proteome</keyword>
<dbReference type="EC" id="2.7.7.65" evidence="1"/>
<dbReference type="InterPro" id="IPR050469">
    <property type="entry name" value="Diguanylate_Cyclase"/>
</dbReference>
<dbReference type="GO" id="GO:0005886">
    <property type="term" value="C:plasma membrane"/>
    <property type="evidence" value="ECO:0007669"/>
    <property type="project" value="TreeGrafter"/>
</dbReference>
<dbReference type="Pfam" id="PF07695">
    <property type="entry name" value="7TMR-DISM_7TM"/>
    <property type="match status" value="1"/>
</dbReference>
<dbReference type="InterPro" id="IPR029787">
    <property type="entry name" value="Nucleotide_cyclase"/>
</dbReference>
<keyword evidence="3" id="KW-0812">Transmembrane</keyword>
<dbReference type="RefSeq" id="WP_284053691.1">
    <property type="nucleotide sequence ID" value="NZ_JAGRQC010000002.1"/>
</dbReference>
<dbReference type="InterPro" id="IPR000160">
    <property type="entry name" value="GGDEF_dom"/>
</dbReference>
<evidence type="ECO:0000256" key="1">
    <source>
        <dbReference type="ARBA" id="ARBA00012528"/>
    </source>
</evidence>
<feature type="chain" id="PRO_5035763084" description="diguanylate cyclase" evidence="4">
    <location>
        <begin position="23"/>
        <end position="558"/>
    </location>
</feature>
<feature type="domain" description="GGDEF" evidence="5">
    <location>
        <begin position="426"/>
        <end position="553"/>
    </location>
</feature>
<feature type="transmembrane region" description="Helical" evidence="3">
    <location>
        <begin position="364"/>
        <end position="384"/>
    </location>
</feature>
<feature type="transmembrane region" description="Helical" evidence="3">
    <location>
        <begin position="272"/>
        <end position="295"/>
    </location>
</feature>
<evidence type="ECO:0000256" key="2">
    <source>
        <dbReference type="ARBA" id="ARBA00034247"/>
    </source>
</evidence>
<dbReference type="Gene3D" id="3.30.70.270">
    <property type="match status" value="1"/>
</dbReference>
<dbReference type="SUPFAM" id="SSF55073">
    <property type="entry name" value="Nucleotide cyclase"/>
    <property type="match status" value="1"/>
</dbReference>
<keyword evidence="3" id="KW-0472">Membrane</keyword>
<protein>
    <recommendedName>
        <fullName evidence="1">diguanylate cyclase</fullName>
        <ecNumber evidence="1">2.7.7.65</ecNumber>
    </recommendedName>
</protein>
<feature type="transmembrane region" description="Helical" evidence="3">
    <location>
        <begin position="175"/>
        <end position="193"/>
    </location>
</feature>
<keyword evidence="3" id="KW-1133">Transmembrane helix</keyword>
<dbReference type="PROSITE" id="PS50887">
    <property type="entry name" value="GGDEF"/>
    <property type="match status" value="1"/>
</dbReference>
<evidence type="ECO:0000313" key="7">
    <source>
        <dbReference type="Proteomes" id="UP000676996"/>
    </source>
</evidence>
<sequence>MLAVLGAVAAALLLLAPTPARASGGVVGEPLAVCVLRAEPGMTARNLFATPSKFDCQARQRSLGPGDYWVISQPLTGLSQRERRTRVRIASLWQKDIALYALYPDGRIREFALTNRQTSWHIHLGAIVEWGLPDRVEPPVRLLWRVRGAANLRGIVALPRLALPRESERANLEMGALYAGFGGLCVALLIYNLAMWGALRYRFQLAYCAMVASLGTYAVTSSGALAWLVPNILNNDRLRLNYILLAVAASCAMLFARMFFERSVTRGWTGKLASVATLLLLSETLVFAIVAPWNMRLFDTLYSACFALMLVAMLSIVFRARQLRSPYLWLFALAWSAPVAFATMRMLSNIGLLPWSFWLDNSTILSMSFEAVMSTLAIAYRIRLISQERDEAKMQEMAARMLADTDPLTGLLNRRSFLAKAMRTDEEQKLLLIDLDHFKRVNETIGHDGGDEVLRIFARTLRLSLPPEALIARIGGEEFAAAMPSRVAIDVETLLASIRSSRMPFDIVVTASVGTCRGPLKSDTDWKHLYRNADRALFAAKSAGRDRVRRADQLATAA</sequence>
<proteinExistence type="predicted"/>
<dbReference type="EMBL" id="JAGRQC010000002">
    <property type="protein sequence ID" value="MBR0552412.1"/>
    <property type="molecule type" value="Genomic_DNA"/>
</dbReference>
<dbReference type="InterPro" id="IPR043128">
    <property type="entry name" value="Rev_trsase/Diguanyl_cyclase"/>
</dbReference>
<accession>A0A8T4IEC3</accession>
<reference evidence="6" key="1">
    <citation type="submission" date="2021-04" db="EMBL/GenBank/DDBJ databases">
        <title>Ouciella asimina sp. nov., isolated from the surface seawater in the hydrothermal field of Okinawa Trough.</title>
        <authorList>
            <person name="Shuang W."/>
        </authorList>
    </citation>
    <scope>NUCLEOTIDE SEQUENCE</scope>
    <source>
        <strain evidence="6">LXI357</strain>
    </source>
</reference>
<dbReference type="InterPro" id="IPR011623">
    <property type="entry name" value="7TMR_DISM_rcpt_extracell_dom1"/>
</dbReference>
<name>A0A8T4IEC3_9SPHN</name>
<dbReference type="AlphaFoldDB" id="A0A8T4IEC3"/>
<evidence type="ECO:0000259" key="5">
    <source>
        <dbReference type="PROSITE" id="PS50887"/>
    </source>
</evidence>
<dbReference type="CDD" id="cd01949">
    <property type="entry name" value="GGDEF"/>
    <property type="match status" value="1"/>
</dbReference>
<dbReference type="GO" id="GO:0052621">
    <property type="term" value="F:diguanylate cyclase activity"/>
    <property type="evidence" value="ECO:0007669"/>
    <property type="project" value="UniProtKB-EC"/>
</dbReference>
<dbReference type="GO" id="GO:0043709">
    <property type="term" value="P:cell adhesion involved in single-species biofilm formation"/>
    <property type="evidence" value="ECO:0007669"/>
    <property type="project" value="TreeGrafter"/>
</dbReference>
<evidence type="ECO:0000256" key="3">
    <source>
        <dbReference type="SAM" id="Phobius"/>
    </source>
</evidence>
<dbReference type="Pfam" id="PF00990">
    <property type="entry name" value="GGDEF"/>
    <property type="match status" value="1"/>
</dbReference>
<feature type="signal peptide" evidence="4">
    <location>
        <begin position="1"/>
        <end position="22"/>
    </location>
</feature>
<comment type="catalytic activity">
    <reaction evidence="2">
        <text>2 GTP = 3',3'-c-di-GMP + 2 diphosphate</text>
        <dbReference type="Rhea" id="RHEA:24898"/>
        <dbReference type="ChEBI" id="CHEBI:33019"/>
        <dbReference type="ChEBI" id="CHEBI:37565"/>
        <dbReference type="ChEBI" id="CHEBI:58805"/>
        <dbReference type="EC" id="2.7.7.65"/>
    </reaction>
</comment>
<dbReference type="GO" id="GO:1902201">
    <property type="term" value="P:negative regulation of bacterial-type flagellum-dependent cell motility"/>
    <property type="evidence" value="ECO:0007669"/>
    <property type="project" value="TreeGrafter"/>
</dbReference>
<gene>
    <name evidence="6" type="ORF">J7S20_07835</name>
</gene>
<evidence type="ECO:0000256" key="4">
    <source>
        <dbReference type="SAM" id="SignalP"/>
    </source>
</evidence>